<evidence type="ECO:0000313" key="4">
    <source>
        <dbReference type="Proteomes" id="UP001236559"/>
    </source>
</evidence>
<feature type="domain" description="Prepilin peptidase A24 N-terminal" evidence="2">
    <location>
        <begin position="9"/>
        <end position="88"/>
    </location>
</feature>
<dbReference type="Pfam" id="PF06750">
    <property type="entry name" value="A24_N_bact"/>
    <property type="match status" value="1"/>
</dbReference>
<accession>A0ABU0ASH0</accession>
<feature type="transmembrane region" description="Helical" evidence="1">
    <location>
        <begin position="216"/>
        <end position="233"/>
    </location>
</feature>
<keyword evidence="3" id="KW-0808">Transferase</keyword>
<evidence type="ECO:0000259" key="2">
    <source>
        <dbReference type="Pfam" id="PF06750"/>
    </source>
</evidence>
<dbReference type="PANTHER" id="PTHR30487:SF0">
    <property type="entry name" value="PREPILIN LEADER PEPTIDASE_N-METHYLTRANSFERASE-RELATED"/>
    <property type="match status" value="1"/>
</dbReference>
<sequence length="236" mass="27346">MILFFIFFLGSSIASFVLCLNERRNAGEDFIFSRSKCDNCKKIIPMYLEIPLISYIFLRGKCRYCKEKISFIYPFIELIGGLSLIFIFKNQSKDLILLAIKGLLFFICLSIFLSDFFYKDIYDFDVFILYIFLAILNFYKGNFKEFILPYIFLLLVFYLIFIITKSMGSGDILLGASLGLVSSNIFEAFRYFTYTFSLGALVGIILILLKKKGRKDEIAFGPFILVVLFGVIFCKY</sequence>
<feature type="transmembrane region" description="Helical" evidence="1">
    <location>
        <begin position="43"/>
        <end position="58"/>
    </location>
</feature>
<keyword evidence="1" id="KW-1133">Transmembrane helix</keyword>
<keyword evidence="4" id="KW-1185">Reference proteome</keyword>
<evidence type="ECO:0000313" key="3">
    <source>
        <dbReference type="EMBL" id="MDQ0274214.1"/>
    </source>
</evidence>
<gene>
    <name evidence="3" type="ORF">J2S72_000210</name>
</gene>
<keyword evidence="3" id="KW-0489">Methyltransferase</keyword>
<feature type="transmembrane region" description="Helical" evidence="1">
    <location>
        <begin position="192"/>
        <end position="209"/>
    </location>
</feature>
<dbReference type="EMBL" id="JAUSTN010000001">
    <property type="protein sequence ID" value="MDQ0274214.1"/>
    <property type="molecule type" value="Genomic_DNA"/>
</dbReference>
<dbReference type="InterPro" id="IPR050882">
    <property type="entry name" value="Prepilin_peptidase/N-MTase"/>
</dbReference>
<evidence type="ECO:0000256" key="1">
    <source>
        <dbReference type="SAM" id="Phobius"/>
    </source>
</evidence>
<feature type="transmembrane region" description="Helical" evidence="1">
    <location>
        <begin position="121"/>
        <end position="140"/>
    </location>
</feature>
<dbReference type="PANTHER" id="PTHR30487">
    <property type="entry name" value="TYPE 4 PREPILIN-LIKE PROTEINS LEADER PEPTIDE-PROCESSING ENZYME"/>
    <property type="match status" value="1"/>
</dbReference>
<feature type="transmembrane region" description="Helical" evidence="1">
    <location>
        <begin position="146"/>
        <end position="163"/>
    </location>
</feature>
<dbReference type="RefSeq" id="WP_023056226.1">
    <property type="nucleotide sequence ID" value="NZ_JAUSTN010000001.1"/>
</dbReference>
<reference evidence="3 4" key="1">
    <citation type="submission" date="2023-07" db="EMBL/GenBank/DDBJ databases">
        <title>Genomic Encyclopedia of Type Strains, Phase IV (KMG-IV): sequencing the most valuable type-strain genomes for metagenomic binning, comparative biology and taxonomic classification.</title>
        <authorList>
            <person name="Goeker M."/>
        </authorList>
    </citation>
    <scope>NUCLEOTIDE SEQUENCE [LARGE SCALE GENOMIC DNA]</scope>
    <source>
        <strain evidence="3 4">DSM 22616</strain>
    </source>
</reference>
<keyword evidence="1" id="KW-0472">Membrane</keyword>
<keyword evidence="1" id="KW-0812">Transmembrane</keyword>
<feature type="transmembrane region" description="Helical" evidence="1">
    <location>
        <begin position="70"/>
        <end position="89"/>
    </location>
</feature>
<keyword evidence="3" id="KW-0378">Hydrolase</keyword>
<dbReference type="GO" id="GO:0004190">
    <property type="term" value="F:aspartic-type endopeptidase activity"/>
    <property type="evidence" value="ECO:0007669"/>
    <property type="project" value="UniProtKB-EC"/>
</dbReference>
<dbReference type="GO" id="GO:0032259">
    <property type="term" value="P:methylation"/>
    <property type="evidence" value="ECO:0007669"/>
    <property type="project" value="UniProtKB-KW"/>
</dbReference>
<dbReference type="InterPro" id="IPR010627">
    <property type="entry name" value="Prepilin_pept_A24_N"/>
</dbReference>
<dbReference type="Proteomes" id="UP001236559">
    <property type="component" value="Unassembled WGS sequence"/>
</dbReference>
<proteinExistence type="predicted"/>
<organism evidence="3 4">
    <name type="scientific">Peptoniphilus koenoeneniae</name>
    <dbReference type="NCBI Taxonomy" id="507751"/>
    <lineage>
        <taxon>Bacteria</taxon>
        <taxon>Bacillati</taxon>
        <taxon>Bacillota</taxon>
        <taxon>Tissierellia</taxon>
        <taxon>Tissierellales</taxon>
        <taxon>Peptoniphilaceae</taxon>
        <taxon>Peptoniphilus</taxon>
    </lineage>
</organism>
<protein>
    <submittedName>
        <fullName evidence="3">Leader peptidase (Prepilin peptidase)/N-methyltransferase</fullName>
        <ecNumber evidence="3">2.1.1.-</ecNumber>
        <ecNumber evidence="3">3.4.23.43</ecNumber>
    </submittedName>
</protein>
<dbReference type="EC" id="2.1.1.-" evidence="3"/>
<dbReference type="EC" id="3.4.23.43" evidence="3"/>
<comment type="caution">
    <text evidence="3">The sequence shown here is derived from an EMBL/GenBank/DDBJ whole genome shotgun (WGS) entry which is preliminary data.</text>
</comment>
<name>A0ABU0ASH0_9FIRM</name>
<dbReference type="GO" id="GO:0008168">
    <property type="term" value="F:methyltransferase activity"/>
    <property type="evidence" value="ECO:0007669"/>
    <property type="project" value="UniProtKB-KW"/>
</dbReference>
<feature type="transmembrane region" description="Helical" evidence="1">
    <location>
        <begin position="95"/>
        <end position="114"/>
    </location>
</feature>